<keyword evidence="6" id="KW-0769">Symport</keyword>
<proteinExistence type="inferred from homology"/>
<dbReference type="InterPro" id="IPR011701">
    <property type="entry name" value="MFS"/>
</dbReference>
<feature type="transmembrane region" description="Helical" evidence="9">
    <location>
        <begin position="318"/>
        <end position="338"/>
    </location>
</feature>
<dbReference type="InterPro" id="IPR051084">
    <property type="entry name" value="H+-coupled_symporters"/>
</dbReference>
<dbReference type="Pfam" id="PF07690">
    <property type="entry name" value="MFS_1"/>
    <property type="match status" value="1"/>
</dbReference>
<evidence type="ECO:0000256" key="7">
    <source>
        <dbReference type="ARBA" id="ARBA00022989"/>
    </source>
</evidence>
<keyword evidence="5 9" id="KW-0812">Transmembrane</keyword>
<dbReference type="Proteomes" id="UP001500729">
    <property type="component" value="Unassembled WGS sequence"/>
</dbReference>
<dbReference type="PANTHER" id="PTHR43528">
    <property type="entry name" value="ALPHA-KETOGLUTARATE PERMEASE"/>
    <property type="match status" value="1"/>
</dbReference>
<dbReference type="EMBL" id="BAAAGS010000001">
    <property type="protein sequence ID" value="GAA0506314.1"/>
    <property type="molecule type" value="Genomic_DNA"/>
</dbReference>
<reference evidence="12" key="1">
    <citation type="journal article" date="2019" name="Int. J. Syst. Evol. Microbiol.">
        <title>The Global Catalogue of Microorganisms (GCM) 10K type strain sequencing project: providing services to taxonomists for standard genome sequencing and annotation.</title>
        <authorList>
            <consortium name="The Broad Institute Genomics Platform"/>
            <consortium name="The Broad Institute Genome Sequencing Center for Infectious Disease"/>
            <person name="Wu L."/>
            <person name="Ma J."/>
        </authorList>
    </citation>
    <scope>NUCLEOTIDE SEQUENCE [LARGE SCALE GENOMIC DNA]</scope>
    <source>
        <strain evidence="12">JCM 10303</strain>
    </source>
</reference>
<evidence type="ECO:0000313" key="11">
    <source>
        <dbReference type="EMBL" id="GAA0506314.1"/>
    </source>
</evidence>
<evidence type="ECO:0000259" key="10">
    <source>
        <dbReference type="PROSITE" id="PS50850"/>
    </source>
</evidence>
<keyword evidence="4" id="KW-1003">Cell membrane</keyword>
<feature type="domain" description="Major facilitator superfamily (MFS) profile" evidence="10">
    <location>
        <begin position="25"/>
        <end position="436"/>
    </location>
</feature>
<protein>
    <submittedName>
        <fullName evidence="11">Glycine betaine/L-proline transporter ProP</fullName>
    </submittedName>
</protein>
<name>A0ABP3LSA6_SACER</name>
<evidence type="ECO:0000256" key="3">
    <source>
        <dbReference type="ARBA" id="ARBA00022448"/>
    </source>
</evidence>
<dbReference type="InterPro" id="IPR036259">
    <property type="entry name" value="MFS_trans_sf"/>
</dbReference>
<feature type="transmembrane region" description="Helical" evidence="9">
    <location>
        <begin position="410"/>
        <end position="429"/>
    </location>
</feature>
<keyword evidence="12" id="KW-1185">Reference proteome</keyword>
<feature type="transmembrane region" description="Helical" evidence="9">
    <location>
        <begin position="344"/>
        <end position="365"/>
    </location>
</feature>
<comment type="similarity">
    <text evidence="2">Belongs to the major facilitator superfamily. Metabolite:H+ Symporter (MHS) family (TC 2.A.1.6) family.</text>
</comment>
<evidence type="ECO:0000256" key="1">
    <source>
        <dbReference type="ARBA" id="ARBA00004651"/>
    </source>
</evidence>
<gene>
    <name evidence="11" type="primary">proP_1</name>
    <name evidence="11" type="ORF">GCM10009533_01290</name>
</gene>
<evidence type="ECO:0000313" key="12">
    <source>
        <dbReference type="Proteomes" id="UP001500729"/>
    </source>
</evidence>
<evidence type="ECO:0000256" key="6">
    <source>
        <dbReference type="ARBA" id="ARBA00022847"/>
    </source>
</evidence>
<dbReference type="Gene3D" id="1.20.1250.20">
    <property type="entry name" value="MFS general substrate transporter like domains"/>
    <property type="match status" value="1"/>
</dbReference>
<keyword evidence="7 9" id="KW-1133">Transmembrane helix</keyword>
<dbReference type="InterPro" id="IPR005829">
    <property type="entry name" value="Sugar_transporter_CS"/>
</dbReference>
<dbReference type="PROSITE" id="PS50850">
    <property type="entry name" value="MFS"/>
    <property type="match status" value="1"/>
</dbReference>
<feature type="transmembrane region" description="Helical" evidence="9">
    <location>
        <begin position="62"/>
        <end position="82"/>
    </location>
</feature>
<feature type="transmembrane region" description="Helical" evidence="9">
    <location>
        <begin position="159"/>
        <end position="182"/>
    </location>
</feature>
<evidence type="ECO:0000256" key="5">
    <source>
        <dbReference type="ARBA" id="ARBA00022692"/>
    </source>
</evidence>
<dbReference type="PROSITE" id="PS00217">
    <property type="entry name" value="SUGAR_TRANSPORT_2"/>
    <property type="match status" value="1"/>
</dbReference>
<comment type="caution">
    <text evidence="11">The sequence shown here is derived from an EMBL/GenBank/DDBJ whole genome shotgun (WGS) entry which is preliminary data.</text>
</comment>
<keyword evidence="8 9" id="KW-0472">Membrane</keyword>
<feature type="transmembrane region" description="Helical" evidence="9">
    <location>
        <begin position="248"/>
        <end position="266"/>
    </location>
</feature>
<dbReference type="PANTHER" id="PTHR43528:SF1">
    <property type="entry name" value="ALPHA-KETOGLUTARATE PERMEASE"/>
    <property type="match status" value="1"/>
</dbReference>
<evidence type="ECO:0000256" key="2">
    <source>
        <dbReference type="ARBA" id="ARBA00008240"/>
    </source>
</evidence>
<comment type="subcellular location">
    <subcellularLocation>
        <location evidence="1">Cell membrane</location>
        <topology evidence="1">Multi-pass membrane protein</topology>
    </subcellularLocation>
</comment>
<dbReference type="InterPro" id="IPR020846">
    <property type="entry name" value="MFS_dom"/>
</dbReference>
<feature type="transmembrane region" description="Helical" evidence="9">
    <location>
        <begin position="194"/>
        <end position="213"/>
    </location>
</feature>
<sequence>MALSPMTSQEKDGTTPEQRSLLRRAVGAAAIGNTTEWYDFGVYAYVASYVGHQFFPGPWETVSAFGVFAISFLIRPFGSLFFGPLGDRIGRQKVLALTILLMSGSTLLIGLLPTYSAIGVLAPVLLLLCRMLQGFSTGGEYGGAATYIAEFAPDRRRGFYGSWLEFGTLVGFGLGALVPTILILNLDQASMESWGWRVPFLIAGPLGAVGLYLRSKLEDTPAFKNLQETHQVANSPLKALIAEHWRRLLILMGIVVLINVANYTLLTYMETYLKQTLHLDAPGQEYQVLIPLLITVGVMLVFITPVGALSDKVGRKPVFLSAAICFIVLPIPAFMLISQGTLPTTLAGLALLGLAHIQTIGPLAATLPAMFPTKVRYAAFCVGYNVSTAAFGGTAPFINDAVVQSTGNTFFPAYYLMGAAAVALIPILLMKETAGKPLMEEGVTKSAPATT</sequence>
<accession>A0ABP3LSA6</accession>
<feature type="transmembrane region" description="Helical" evidence="9">
    <location>
        <begin position="377"/>
        <end position="398"/>
    </location>
</feature>
<dbReference type="PROSITE" id="PS00216">
    <property type="entry name" value="SUGAR_TRANSPORT_1"/>
    <property type="match status" value="1"/>
</dbReference>
<evidence type="ECO:0000256" key="8">
    <source>
        <dbReference type="ARBA" id="ARBA00023136"/>
    </source>
</evidence>
<evidence type="ECO:0000256" key="9">
    <source>
        <dbReference type="SAM" id="Phobius"/>
    </source>
</evidence>
<keyword evidence="3" id="KW-0813">Transport</keyword>
<dbReference type="SUPFAM" id="SSF103473">
    <property type="entry name" value="MFS general substrate transporter"/>
    <property type="match status" value="1"/>
</dbReference>
<feature type="transmembrane region" description="Helical" evidence="9">
    <location>
        <begin position="286"/>
        <end position="306"/>
    </location>
</feature>
<evidence type="ECO:0000256" key="4">
    <source>
        <dbReference type="ARBA" id="ARBA00022475"/>
    </source>
</evidence>
<organism evidence="11 12">
    <name type="scientific">Saccharopolyspora erythraea</name>
    <name type="common">Streptomyces erythraeus</name>
    <dbReference type="NCBI Taxonomy" id="1836"/>
    <lineage>
        <taxon>Bacteria</taxon>
        <taxon>Bacillati</taxon>
        <taxon>Actinomycetota</taxon>
        <taxon>Actinomycetes</taxon>
        <taxon>Pseudonocardiales</taxon>
        <taxon>Pseudonocardiaceae</taxon>
        <taxon>Saccharopolyspora</taxon>
    </lineage>
</organism>